<accession>A0AB35UVU8</accession>
<keyword evidence="1" id="KW-1133">Transmembrane helix</keyword>
<keyword evidence="1" id="KW-0472">Membrane</keyword>
<name>A0AB35UVU8_9GAMM</name>
<feature type="transmembrane region" description="Helical" evidence="1">
    <location>
        <begin position="30"/>
        <end position="48"/>
    </location>
</feature>
<comment type="caution">
    <text evidence="2">The sequence shown here is derived from an EMBL/GenBank/DDBJ whole genome shotgun (WGS) entry which is preliminary data.</text>
</comment>
<gene>
    <name evidence="2" type="ORF">SKM51_12060</name>
</gene>
<evidence type="ECO:0000256" key="1">
    <source>
        <dbReference type="SAM" id="Phobius"/>
    </source>
</evidence>
<reference evidence="2 3" key="1">
    <citation type="submission" date="2023-11" db="EMBL/GenBank/DDBJ databases">
        <title>The common occurrence of Acinetobacte faecalis in cattle feces and its emended description.</title>
        <authorList>
            <person name="Kyselkova M."/>
            <person name="Xanthopoulou K."/>
            <person name="Shestivska V."/>
            <person name="Spanelova P."/>
            <person name="Maixnerova M."/>
            <person name="Higgins P.G."/>
            <person name="Nemec A."/>
        </authorList>
    </citation>
    <scope>NUCLEOTIDE SEQUENCE [LARGE SCALE GENOMIC DNA]</scope>
    <source>
        <strain evidence="2 3">ANC 7483</strain>
    </source>
</reference>
<dbReference type="RefSeq" id="WP_321099809.1">
    <property type="nucleotide sequence ID" value="NZ_JAXHPL010000096.1"/>
</dbReference>
<organism evidence="2 3">
    <name type="scientific">Acinetobacter faecalis</name>
    <dbReference type="NCBI Taxonomy" id="2665161"/>
    <lineage>
        <taxon>Bacteria</taxon>
        <taxon>Pseudomonadati</taxon>
        <taxon>Pseudomonadota</taxon>
        <taxon>Gammaproteobacteria</taxon>
        <taxon>Moraxellales</taxon>
        <taxon>Moraxellaceae</taxon>
        <taxon>Acinetobacter</taxon>
    </lineage>
</organism>
<proteinExistence type="predicted"/>
<sequence>MLRKNFSQKIIDLFFKKIELKDFLNKSGRFFFEILLSVIGVLFLIAFYKNQILNLLIMILLSLIVKFSIDKFLKEYRDNIGSASPDEIEAKNRRLLIMLFYIAIIPSIVYLVYADKNKNFFISQTLESVREDEKNSLIFIKKGFKDFFPESKHGEEKGEYIEIKGSEILLKGVGKNALMQYMTKIKDRNGNEVKIKVKVEVPNEALLIVRRSQHKD</sequence>
<feature type="transmembrane region" description="Helical" evidence="1">
    <location>
        <begin position="94"/>
        <end position="113"/>
    </location>
</feature>
<dbReference type="Proteomes" id="UP001278995">
    <property type="component" value="Unassembled WGS sequence"/>
</dbReference>
<protein>
    <submittedName>
        <fullName evidence="2">Uncharacterized protein</fullName>
    </submittedName>
</protein>
<dbReference type="AlphaFoldDB" id="A0AB35UVU8"/>
<evidence type="ECO:0000313" key="3">
    <source>
        <dbReference type="Proteomes" id="UP001278995"/>
    </source>
</evidence>
<evidence type="ECO:0000313" key="2">
    <source>
        <dbReference type="EMBL" id="MDY6487916.1"/>
    </source>
</evidence>
<feature type="transmembrane region" description="Helical" evidence="1">
    <location>
        <begin position="54"/>
        <end position="73"/>
    </location>
</feature>
<keyword evidence="1" id="KW-0812">Transmembrane</keyword>
<dbReference type="EMBL" id="JAXHPL010000096">
    <property type="protein sequence ID" value="MDY6487916.1"/>
    <property type="molecule type" value="Genomic_DNA"/>
</dbReference>